<proteinExistence type="predicted"/>
<accession>A0A381UKX4</accession>
<keyword evidence="1" id="KW-1133">Transmembrane helix</keyword>
<keyword evidence="1" id="KW-0472">Membrane</keyword>
<sequence length="35" mass="3834">MIKKSFLILAMIIGLLGIGLGLFTMFSSLTDIFPM</sequence>
<organism evidence="2">
    <name type="scientific">marine metagenome</name>
    <dbReference type="NCBI Taxonomy" id="408172"/>
    <lineage>
        <taxon>unclassified sequences</taxon>
        <taxon>metagenomes</taxon>
        <taxon>ecological metagenomes</taxon>
    </lineage>
</organism>
<dbReference type="EMBL" id="UINC01006644">
    <property type="protein sequence ID" value="SVA28780.1"/>
    <property type="molecule type" value="Genomic_DNA"/>
</dbReference>
<reference evidence="2" key="1">
    <citation type="submission" date="2018-05" db="EMBL/GenBank/DDBJ databases">
        <authorList>
            <person name="Lanie J.A."/>
            <person name="Ng W.-L."/>
            <person name="Kazmierczak K.M."/>
            <person name="Andrzejewski T.M."/>
            <person name="Davidsen T.M."/>
            <person name="Wayne K.J."/>
            <person name="Tettelin H."/>
            <person name="Glass J.I."/>
            <person name="Rusch D."/>
            <person name="Podicherti R."/>
            <person name="Tsui H.-C.T."/>
            <person name="Winkler M.E."/>
        </authorList>
    </citation>
    <scope>NUCLEOTIDE SEQUENCE</scope>
</reference>
<protein>
    <submittedName>
        <fullName evidence="2">Uncharacterized protein</fullName>
    </submittedName>
</protein>
<name>A0A381UKX4_9ZZZZ</name>
<feature type="transmembrane region" description="Helical" evidence="1">
    <location>
        <begin position="7"/>
        <end position="29"/>
    </location>
</feature>
<gene>
    <name evidence="2" type="ORF">METZ01_LOCUS81634</name>
</gene>
<dbReference type="AlphaFoldDB" id="A0A381UKX4"/>
<evidence type="ECO:0000313" key="2">
    <source>
        <dbReference type="EMBL" id="SVA28780.1"/>
    </source>
</evidence>
<keyword evidence="1" id="KW-0812">Transmembrane</keyword>
<evidence type="ECO:0000256" key="1">
    <source>
        <dbReference type="SAM" id="Phobius"/>
    </source>
</evidence>